<name>A0AB37CN76_STRSL</name>
<dbReference type="AlphaFoldDB" id="A0AB37CN76"/>
<gene>
    <name evidence="1" type="ORF">FHI56_10130</name>
</gene>
<organism evidence="1 2">
    <name type="scientific">Streptococcus salivarius</name>
    <dbReference type="NCBI Taxonomy" id="1304"/>
    <lineage>
        <taxon>Bacteria</taxon>
        <taxon>Bacillati</taxon>
        <taxon>Bacillota</taxon>
        <taxon>Bacilli</taxon>
        <taxon>Lactobacillales</taxon>
        <taxon>Streptococcaceae</taxon>
        <taxon>Streptococcus</taxon>
    </lineage>
</organism>
<dbReference type="RefSeq" id="WP_149561471.1">
    <property type="nucleotide sequence ID" value="NZ_CP040804.1"/>
</dbReference>
<accession>A0AB37CN76</accession>
<evidence type="ECO:0008006" key="3">
    <source>
        <dbReference type="Google" id="ProtNLM"/>
    </source>
</evidence>
<evidence type="ECO:0000313" key="2">
    <source>
        <dbReference type="Proteomes" id="UP000322622"/>
    </source>
</evidence>
<sequence>MNDYKAIIDKAVDFFYNFMIKESFYISDSFKDQRNIYKEFNLLTEEELNYTIFYEKLLPEIEWLLVLGIINDLLKMKGNKILLLENQSLAEPDVYYSKLGLNLPYRDGEEKGRRNYENSREIWSIIFENKKKEIVALKISTQNLERFKEDDLLGKHGISRVQLISLKDTNLFSKKSAISEFKRCSDGKLLEIYELENYFTDMFGSEVWEYYILQVKGIIHRVKQEVGFTVNRELNPKNLSYLKSTLKEIFRETEEIKLLDYFFNNKIYSALCGDEDFAKSFLTAEHLYRQANANSTIDYSIILTGYLKSLEQLLYLLVKKTMEISREELWITCSKPTNLNKKDGNFRKKNRIINDKSKGRWQVKLIPECERYFEVSMGSLVYCLTDNAKAWRVSRSNIEKIRERLLNYAKKRRNKYFHKENLYDLSEVKEIRNETIKLLVLILGSYSISDSIEGDLNLLGARDFGFVEFYNKFILSSGGNRNYRLVFGDGREQTALLSLSIHNREEREYDNNGMLLSKLIFIKTKGVVRSSNFGYSKFEDKANQQDFITIDKDNYPIEVYQYNICDKDWIRIV</sequence>
<dbReference type="Proteomes" id="UP000322622">
    <property type="component" value="Chromosome"/>
</dbReference>
<protein>
    <recommendedName>
        <fullName evidence="3">Apea-like HEPN domain-containing protein</fullName>
    </recommendedName>
</protein>
<reference evidence="1 2" key="1">
    <citation type="submission" date="2019-06" db="EMBL/GenBank/DDBJ databases">
        <title>Complete genome sequence of Streptococcus salivarius LAB813.</title>
        <authorList>
            <person name="Levesque C.M."/>
            <person name="Gong S.-G."/>
            <person name="Dufour D."/>
            <person name="Barbour A."/>
        </authorList>
    </citation>
    <scope>NUCLEOTIDE SEQUENCE [LARGE SCALE GENOMIC DNA]</scope>
    <source>
        <strain evidence="1 2">LAB813</strain>
    </source>
</reference>
<proteinExistence type="predicted"/>
<evidence type="ECO:0000313" key="1">
    <source>
        <dbReference type="EMBL" id="QEM33219.1"/>
    </source>
</evidence>
<dbReference type="EMBL" id="CP040804">
    <property type="protein sequence ID" value="QEM33219.1"/>
    <property type="molecule type" value="Genomic_DNA"/>
</dbReference>